<dbReference type="Proteomes" id="UP000828236">
    <property type="component" value="Unassembled WGS sequence"/>
</dbReference>
<proteinExistence type="predicted"/>
<sequence length="142" mass="16070">MSSMTNSIPDWSMNRLIKSIRPEQSPSHHKQIEPPAHNRPIEFDNNNDHNDENSSNHQNFMLPIEQPEIITIDSARENNTQIINNTIISVISNDENSSSTRPLIPASTVIATSSQTVSMKNVDTNRSKNWIKTIKKKIKVAL</sequence>
<dbReference type="AlphaFoldDB" id="A0A9D4NNV4"/>
<reference evidence="2" key="1">
    <citation type="submission" date="2020-06" db="EMBL/GenBank/DDBJ databases">
        <authorList>
            <person name="Ji K."/>
            <person name="Li J."/>
        </authorList>
    </citation>
    <scope>NUCLEOTIDE SEQUENCE</scope>
    <source>
        <strain evidence="2">JKM2019</strain>
        <tissue evidence="2">Whole body</tissue>
    </source>
</reference>
<name>A0A9D4NNV4_DERFA</name>
<protein>
    <submittedName>
        <fullName evidence="2">Uncharacterized protein</fullName>
    </submittedName>
</protein>
<dbReference type="EMBL" id="SDOV01000009">
    <property type="protein sequence ID" value="KAH7636746.1"/>
    <property type="molecule type" value="Genomic_DNA"/>
</dbReference>
<accession>A0A9D4NNV4</accession>
<evidence type="ECO:0000313" key="2">
    <source>
        <dbReference type="EMBL" id="KAH7636746.1"/>
    </source>
</evidence>
<gene>
    <name evidence="2" type="ORF">HUG17_6952</name>
</gene>
<feature type="compositionally biased region" description="Basic and acidic residues" evidence="1">
    <location>
        <begin position="39"/>
        <end position="54"/>
    </location>
</feature>
<organism evidence="2">
    <name type="scientific">Dermatophagoides farinae</name>
    <name type="common">American house dust mite</name>
    <dbReference type="NCBI Taxonomy" id="6954"/>
    <lineage>
        <taxon>Eukaryota</taxon>
        <taxon>Metazoa</taxon>
        <taxon>Ecdysozoa</taxon>
        <taxon>Arthropoda</taxon>
        <taxon>Chelicerata</taxon>
        <taxon>Arachnida</taxon>
        <taxon>Acari</taxon>
        <taxon>Acariformes</taxon>
        <taxon>Sarcoptiformes</taxon>
        <taxon>Astigmata</taxon>
        <taxon>Psoroptidia</taxon>
        <taxon>Analgoidea</taxon>
        <taxon>Pyroglyphidae</taxon>
        <taxon>Dermatophagoidinae</taxon>
        <taxon>Dermatophagoides</taxon>
    </lineage>
</organism>
<reference evidence="2" key="2">
    <citation type="journal article" date="2021" name="World Allergy Organ. J.">
        <title>Chromosome-level assembly of Dermatophagoides farinae genome and transcriptome reveals two novel allergens Der f 37 and Der f 39.</title>
        <authorList>
            <person name="Chen J."/>
            <person name="Cai Z."/>
            <person name="Fan D."/>
            <person name="Hu J."/>
            <person name="Hou Y."/>
            <person name="He Y."/>
            <person name="Zhang Z."/>
            <person name="Zhao Z."/>
            <person name="Gao P."/>
            <person name="Hu W."/>
            <person name="Sun J."/>
            <person name="Li J."/>
            <person name="Ji K."/>
        </authorList>
    </citation>
    <scope>NUCLEOTIDE SEQUENCE</scope>
    <source>
        <strain evidence="2">JKM2019</strain>
    </source>
</reference>
<comment type="caution">
    <text evidence="2">The sequence shown here is derived from an EMBL/GenBank/DDBJ whole genome shotgun (WGS) entry which is preliminary data.</text>
</comment>
<evidence type="ECO:0000256" key="1">
    <source>
        <dbReference type="SAM" id="MobiDB-lite"/>
    </source>
</evidence>
<feature type="region of interest" description="Disordered" evidence="1">
    <location>
        <begin position="22"/>
        <end position="58"/>
    </location>
</feature>